<evidence type="ECO:0000256" key="3">
    <source>
        <dbReference type="ARBA" id="ARBA00005300"/>
    </source>
</evidence>
<feature type="domain" description="RNase H type-1" evidence="11">
    <location>
        <begin position="20"/>
        <end position="172"/>
    </location>
</feature>
<dbReference type="InterPro" id="IPR022892">
    <property type="entry name" value="RNaseHI"/>
</dbReference>
<proteinExistence type="inferred from homology"/>
<gene>
    <name evidence="12" type="ORF">GR197_26960</name>
</gene>
<evidence type="ECO:0000256" key="7">
    <source>
        <dbReference type="ARBA" id="ARBA00022723"/>
    </source>
</evidence>
<evidence type="ECO:0000313" key="13">
    <source>
        <dbReference type="Proteomes" id="UP000471753"/>
    </source>
</evidence>
<dbReference type="CDD" id="cd09278">
    <property type="entry name" value="RNase_HI_prokaryote_like"/>
    <property type="match status" value="1"/>
</dbReference>
<comment type="similarity">
    <text evidence="3">Belongs to the RNase H family.</text>
</comment>
<evidence type="ECO:0000313" key="12">
    <source>
        <dbReference type="EMBL" id="NEJ74137.1"/>
    </source>
</evidence>
<comment type="cofactor">
    <cofactor evidence="2">
        <name>Mg(2+)</name>
        <dbReference type="ChEBI" id="CHEBI:18420"/>
    </cofactor>
</comment>
<dbReference type="InterPro" id="IPR050092">
    <property type="entry name" value="RNase_H"/>
</dbReference>
<dbReference type="Pfam" id="PF00075">
    <property type="entry name" value="RNase_H"/>
    <property type="match status" value="1"/>
</dbReference>
<keyword evidence="10" id="KW-0460">Magnesium</keyword>
<comment type="subunit">
    <text evidence="4">Monomer.</text>
</comment>
<evidence type="ECO:0000256" key="4">
    <source>
        <dbReference type="ARBA" id="ARBA00011245"/>
    </source>
</evidence>
<accession>A0A7K3UKC2</accession>
<evidence type="ECO:0000259" key="11">
    <source>
        <dbReference type="PROSITE" id="PS50879"/>
    </source>
</evidence>
<dbReference type="InterPro" id="IPR036397">
    <property type="entry name" value="RNaseH_sf"/>
</dbReference>
<protein>
    <recommendedName>
        <fullName evidence="5">ribonuclease H</fullName>
        <ecNumber evidence="5">3.1.26.4</ecNumber>
    </recommendedName>
</protein>
<name>A0A7K3UKC2_9HYPH</name>
<keyword evidence="7" id="KW-0479">Metal-binding</keyword>
<dbReference type="Proteomes" id="UP000471753">
    <property type="component" value="Unassembled WGS sequence"/>
</dbReference>
<dbReference type="RefSeq" id="WP_164015177.1">
    <property type="nucleotide sequence ID" value="NZ_WUFT01000022.1"/>
</dbReference>
<dbReference type="PANTHER" id="PTHR10642">
    <property type="entry name" value="RIBONUCLEASE H1"/>
    <property type="match status" value="1"/>
</dbReference>
<keyword evidence="6" id="KW-0540">Nuclease</keyword>
<reference evidence="12 13" key="1">
    <citation type="submission" date="2019-12" db="EMBL/GenBank/DDBJ databases">
        <title>Rhizobium genotypes associated with high levels of biological nitrogen fixation by grain legumes in a temperate-maritime cropping system.</title>
        <authorList>
            <person name="Maluk M."/>
            <person name="Francesc Ferrando Molina F."/>
            <person name="Lopez Del Egido L."/>
            <person name="Lafos M."/>
            <person name="Langarica-Fuentes A."/>
            <person name="Gebre Yohannes G."/>
            <person name="Young M.W."/>
            <person name="Martin P."/>
            <person name="Gantlett R."/>
            <person name="Kenicer G."/>
            <person name="Hawes C."/>
            <person name="Begg G.S."/>
            <person name="Quilliam R.S."/>
            <person name="Squire G.R."/>
            <person name="Poole P.S."/>
            <person name="Young P.W."/>
            <person name="Iannetta P.M."/>
            <person name="James E.K."/>
        </authorList>
    </citation>
    <scope>NUCLEOTIDE SEQUENCE [LARGE SCALE GENOMIC DNA]</scope>
    <source>
        <strain evidence="12 13">JHI366</strain>
    </source>
</reference>
<dbReference type="PANTHER" id="PTHR10642:SF26">
    <property type="entry name" value="RIBONUCLEASE H1"/>
    <property type="match status" value="1"/>
</dbReference>
<evidence type="ECO:0000256" key="9">
    <source>
        <dbReference type="ARBA" id="ARBA00022801"/>
    </source>
</evidence>
<dbReference type="GO" id="GO:0043137">
    <property type="term" value="P:DNA replication, removal of RNA primer"/>
    <property type="evidence" value="ECO:0007669"/>
    <property type="project" value="TreeGrafter"/>
</dbReference>
<dbReference type="EC" id="3.1.26.4" evidence="5"/>
<keyword evidence="8" id="KW-0255">Endonuclease</keyword>
<dbReference type="GO" id="GO:0046872">
    <property type="term" value="F:metal ion binding"/>
    <property type="evidence" value="ECO:0007669"/>
    <property type="project" value="UniProtKB-KW"/>
</dbReference>
<evidence type="ECO:0000256" key="5">
    <source>
        <dbReference type="ARBA" id="ARBA00012180"/>
    </source>
</evidence>
<dbReference type="PROSITE" id="PS50879">
    <property type="entry name" value="RNASE_H_1"/>
    <property type="match status" value="1"/>
</dbReference>
<dbReference type="InterPro" id="IPR012337">
    <property type="entry name" value="RNaseH-like_sf"/>
</dbReference>
<comment type="catalytic activity">
    <reaction evidence="1">
        <text>Endonucleolytic cleavage to 5'-phosphomonoester.</text>
        <dbReference type="EC" id="3.1.26.4"/>
    </reaction>
</comment>
<dbReference type="EMBL" id="WUFT01000022">
    <property type="protein sequence ID" value="NEJ74137.1"/>
    <property type="molecule type" value="Genomic_DNA"/>
</dbReference>
<evidence type="ECO:0000256" key="6">
    <source>
        <dbReference type="ARBA" id="ARBA00022722"/>
    </source>
</evidence>
<evidence type="ECO:0000256" key="10">
    <source>
        <dbReference type="ARBA" id="ARBA00022842"/>
    </source>
</evidence>
<dbReference type="SUPFAM" id="SSF53098">
    <property type="entry name" value="Ribonuclease H-like"/>
    <property type="match status" value="1"/>
</dbReference>
<organism evidence="12 13">
    <name type="scientific">Rhizobium phaseoli</name>
    <dbReference type="NCBI Taxonomy" id="396"/>
    <lineage>
        <taxon>Bacteria</taxon>
        <taxon>Pseudomonadati</taxon>
        <taxon>Pseudomonadota</taxon>
        <taxon>Alphaproteobacteria</taxon>
        <taxon>Hyphomicrobiales</taxon>
        <taxon>Rhizobiaceae</taxon>
        <taxon>Rhizobium/Agrobacterium group</taxon>
        <taxon>Rhizobium</taxon>
    </lineage>
</organism>
<dbReference type="InterPro" id="IPR002156">
    <property type="entry name" value="RNaseH_domain"/>
</dbReference>
<dbReference type="Gene3D" id="3.30.420.10">
    <property type="entry name" value="Ribonuclease H-like superfamily/Ribonuclease H"/>
    <property type="match status" value="1"/>
</dbReference>
<dbReference type="GO" id="GO:0003676">
    <property type="term" value="F:nucleic acid binding"/>
    <property type="evidence" value="ECO:0007669"/>
    <property type="project" value="InterPro"/>
</dbReference>
<sequence>MTGFPNEIRSSAPASGVPESQQGLHVFADGCYEPGSGRGGWSFVAYRDAVEIASDFGGVDDSSNNAMELTAVLKAVIWINSVAIGEPAIIWSDSVYAVKGCNSRRHIWKNNGWKKISPSGHGRRRTIDNADLWKAVDLQLSRNALVTIAWCKGHSGIIGNERADALADRGRLSIAGG</sequence>
<evidence type="ECO:0000256" key="8">
    <source>
        <dbReference type="ARBA" id="ARBA00022759"/>
    </source>
</evidence>
<keyword evidence="9" id="KW-0378">Hydrolase</keyword>
<dbReference type="AlphaFoldDB" id="A0A7K3UKC2"/>
<comment type="caution">
    <text evidence="12">The sequence shown here is derived from an EMBL/GenBank/DDBJ whole genome shotgun (WGS) entry which is preliminary data.</text>
</comment>
<dbReference type="GO" id="GO:0004523">
    <property type="term" value="F:RNA-DNA hybrid ribonuclease activity"/>
    <property type="evidence" value="ECO:0007669"/>
    <property type="project" value="UniProtKB-EC"/>
</dbReference>
<evidence type="ECO:0000256" key="2">
    <source>
        <dbReference type="ARBA" id="ARBA00001946"/>
    </source>
</evidence>
<evidence type="ECO:0000256" key="1">
    <source>
        <dbReference type="ARBA" id="ARBA00000077"/>
    </source>
</evidence>